<name>A0A151AAY5_9EURY</name>
<evidence type="ECO:0000259" key="2">
    <source>
        <dbReference type="Pfam" id="PF11127"/>
    </source>
</evidence>
<organism evidence="3 4">
    <name type="scientific">Halalkalicoccus paucihalophilus</name>
    <dbReference type="NCBI Taxonomy" id="1008153"/>
    <lineage>
        <taxon>Archaea</taxon>
        <taxon>Methanobacteriati</taxon>
        <taxon>Methanobacteriota</taxon>
        <taxon>Stenosarchaea group</taxon>
        <taxon>Halobacteria</taxon>
        <taxon>Halobacteriales</taxon>
        <taxon>Halococcaceae</taxon>
        <taxon>Halalkalicoccus</taxon>
    </lineage>
</organism>
<dbReference type="RefSeq" id="WP_066384327.1">
    <property type="nucleotide sequence ID" value="NZ_LTAZ01000012.1"/>
</dbReference>
<evidence type="ECO:0000256" key="1">
    <source>
        <dbReference type="SAM" id="Phobius"/>
    </source>
</evidence>
<keyword evidence="1" id="KW-0472">Membrane</keyword>
<proteinExistence type="predicted"/>
<gene>
    <name evidence="3" type="ORF">HAPAU_30860</name>
</gene>
<dbReference type="InterPro" id="IPR021309">
    <property type="entry name" value="YgaP-like_TM"/>
</dbReference>
<feature type="transmembrane region" description="Helical" evidence="1">
    <location>
        <begin position="20"/>
        <end position="52"/>
    </location>
</feature>
<dbReference type="Gene3D" id="6.10.140.1340">
    <property type="match status" value="1"/>
</dbReference>
<evidence type="ECO:0000313" key="4">
    <source>
        <dbReference type="Proteomes" id="UP000075321"/>
    </source>
</evidence>
<sequence length="93" mass="9996">MRFYPPEKNVGGWDRLLRLIVGPILLIGSAAAILGVIVLSPILVALGVIVGATLTVTGLTQKCPLNNLLGLNTYKSRRTAESETEQENIERPA</sequence>
<dbReference type="AlphaFoldDB" id="A0A151AAY5"/>
<comment type="caution">
    <text evidence="3">The sequence shown here is derived from an EMBL/GenBank/DDBJ whole genome shotgun (WGS) entry which is preliminary data.</text>
</comment>
<keyword evidence="1" id="KW-1133">Transmembrane helix</keyword>
<keyword evidence="4" id="KW-1185">Reference proteome</keyword>
<dbReference type="EMBL" id="LTAZ01000012">
    <property type="protein sequence ID" value="KYH24710.1"/>
    <property type="molecule type" value="Genomic_DNA"/>
</dbReference>
<keyword evidence="1" id="KW-0812">Transmembrane</keyword>
<dbReference type="Proteomes" id="UP000075321">
    <property type="component" value="Unassembled WGS sequence"/>
</dbReference>
<dbReference type="OrthoDB" id="100832at2157"/>
<reference evidence="3 4" key="1">
    <citation type="submission" date="2016-02" db="EMBL/GenBank/DDBJ databases">
        <title>Genome sequence of Halalkalicoccus paucihalophilus DSM 24557.</title>
        <authorList>
            <person name="Poehlein A."/>
            <person name="Daniel R."/>
        </authorList>
    </citation>
    <scope>NUCLEOTIDE SEQUENCE [LARGE SCALE GENOMIC DNA]</scope>
    <source>
        <strain evidence="3 4">DSM 24557</strain>
    </source>
</reference>
<protein>
    <recommendedName>
        <fullName evidence="2">Inner membrane protein YgaP-like transmembrane domain-containing protein</fullName>
    </recommendedName>
</protein>
<evidence type="ECO:0000313" key="3">
    <source>
        <dbReference type="EMBL" id="KYH24710.1"/>
    </source>
</evidence>
<dbReference type="Pfam" id="PF11127">
    <property type="entry name" value="YgaP-like_TM"/>
    <property type="match status" value="1"/>
</dbReference>
<feature type="domain" description="Inner membrane protein YgaP-like transmembrane" evidence="2">
    <location>
        <begin position="7"/>
        <end position="76"/>
    </location>
</feature>
<accession>A0A151AAY5</accession>
<dbReference type="PATRIC" id="fig|1008153.3.peg.3209"/>